<comment type="caution">
    <text evidence="3">The sequence shown here is derived from an EMBL/GenBank/DDBJ whole genome shotgun (WGS) entry which is preliminary data.</text>
</comment>
<protein>
    <submittedName>
        <fullName evidence="3">C4-dicarboxylate ABC transporter</fullName>
    </submittedName>
</protein>
<dbReference type="PANTHER" id="PTHR33376:SF2">
    <property type="entry name" value="DICARBOXYLATE-BINDING PERIPLASMIC PROTEIN"/>
    <property type="match status" value="1"/>
</dbReference>
<keyword evidence="4" id="KW-1185">Reference proteome</keyword>
<dbReference type="Proteomes" id="UP000094070">
    <property type="component" value="Unassembled WGS sequence"/>
</dbReference>
<evidence type="ECO:0000313" key="3">
    <source>
        <dbReference type="EMBL" id="OEF22769.1"/>
    </source>
</evidence>
<dbReference type="EMBL" id="AJYK02000105">
    <property type="protein sequence ID" value="OEF22769.1"/>
    <property type="molecule type" value="Genomic_DNA"/>
</dbReference>
<dbReference type="OrthoDB" id="8690069at2"/>
<dbReference type="NCBIfam" id="TIGR00787">
    <property type="entry name" value="dctP"/>
    <property type="match status" value="1"/>
</dbReference>
<dbReference type="NCBIfam" id="NF037995">
    <property type="entry name" value="TRAP_S1"/>
    <property type="match status" value="1"/>
</dbReference>
<accession>A0A1E5DYN4</accession>
<dbReference type="InterPro" id="IPR004682">
    <property type="entry name" value="TRAP_DctP"/>
</dbReference>
<evidence type="ECO:0000256" key="2">
    <source>
        <dbReference type="SAM" id="SignalP"/>
    </source>
</evidence>
<reference evidence="3 4" key="1">
    <citation type="journal article" date="2012" name="Science">
        <title>Ecological populations of bacteria act as socially cohesive units of antibiotic production and resistance.</title>
        <authorList>
            <person name="Cordero O.X."/>
            <person name="Wildschutte H."/>
            <person name="Kirkup B."/>
            <person name="Proehl S."/>
            <person name="Ngo L."/>
            <person name="Hussain F."/>
            <person name="Le Roux F."/>
            <person name="Mincer T."/>
            <person name="Polz M.F."/>
        </authorList>
    </citation>
    <scope>NUCLEOTIDE SEQUENCE [LARGE SCALE GENOMIC DNA]</scope>
    <source>
        <strain evidence="3 4">1S-45</strain>
    </source>
</reference>
<dbReference type="PIRSF" id="PIRSF006470">
    <property type="entry name" value="DctB"/>
    <property type="match status" value="1"/>
</dbReference>
<keyword evidence="1 2" id="KW-0732">Signal</keyword>
<dbReference type="PANTHER" id="PTHR33376">
    <property type="match status" value="1"/>
</dbReference>
<feature type="signal peptide" evidence="2">
    <location>
        <begin position="1"/>
        <end position="28"/>
    </location>
</feature>
<dbReference type="Pfam" id="PF03480">
    <property type="entry name" value="DctP"/>
    <property type="match status" value="1"/>
</dbReference>
<dbReference type="GO" id="GO:0055085">
    <property type="term" value="P:transmembrane transport"/>
    <property type="evidence" value="ECO:0007669"/>
    <property type="project" value="InterPro"/>
</dbReference>
<dbReference type="RefSeq" id="WP_017023880.1">
    <property type="nucleotide sequence ID" value="NZ_AJYK02000105.1"/>
</dbReference>
<dbReference type="InterPro" id="IPR018389">
    <property type="entry name" value="DctP_fam"/>
</dbReference>
<gene>
    <name evidence="3" type="ORF">A1QC_13430</name>
</gene>
<dbReference type="STRING" id="1188252.A1QC_13430"/>
<name>A0A1E5DYN4_9VIBR</name>
<dbReference type="Gene3D" id="3.40.190.170">
    <property type="entry name" value="Bacterial extracellular solute-binding protein, family 7"/>
    <property type="match status" value="1"/>
</dbReference>
<dbReference type="AlphaFoldDB" id="A0A1E5DYN4"/>
<dbReference type="GO" id="GO:0030246">
    <property type="term" value="F:carbohydrate binding"/>
    <property type="evidence" value="ECO:0007669"/>
    <property type="project" value="TreeGrafter"/>
</dbReference>
<dbReference type="GO" id="GO:0030288">
    <property type="term" value="C:outer membrane-bounded periplasmic space"/>
    <property type="evidence" value="ECO:0007669"/>
    <property type="project" value="InterPro"/>
</dbReference>
<dbReference type="eggNOG" id="COG1638">
    <property type="taxonomic scope" value="Bacteria"/>
</dbReference>
<organism evidence="3 4">
    <name type="scientific">Vibrio rumoiensis 1S-45</name>
    <dbReference type="NCBI Taxonomy" id="1188252"/>
    <lineage>
        <taxon>Bacteria</taxon>
        <taxon>Pseudomonadati</taxon>
        <taxon>Pseudomonadota</taxon>
        <taxon>Gammaproteobacteria</taxon>
        <taxon>Vibrionales</taxon>
        <taxon>Vibrionaceae</taxon>
        <taxon>Vibrio</taxon>
    </lineage>
</organism>
<sequence length="329" mass="36419">MFTRTSLKKATLAAVIGSTLGMSSLVNAATEIKAAFNQSNQHPQYVALQGVAEKLERKTDGRYKLSIFPNELLGDQRAALELVQMGSVQMAVVANPLVENYDKTFRVIGMPYIYTGPEHQEKVFTSGMLDELFASTSKFGFEVLTAYTAGARSMYTKKGPINTIEDMKGEKIRVMQSDTMIKMLSCMGGTGVAMGQGEVYSAIQQGVLDGAENNEITYADLKQYEVAPYFSSTRHLMVPDLVVMSTDFLSSMPKADRDILVNLVKESTQMEFELWNKQISEAKAIAQSKGAKFNDVDIKPFQDSCKSLQDSLIETPAQKELFKQITELK</sequence>
<evidence type="ECO:0000256" key="1">
    <source>
        <dbReference type="ARBA" id="ARBA00022729"/>
    </source>
</evidence>
<evidence type="ECO:0000313" key="4">
    <source>
        <dbReference type="Proteomes" id="UP000094070"/>
    </source>
</evidence>
<proteinExistence type="predicted"/>
<feature type="chain" id="PRO_5009174556" evidence="2">
    <location>
        <begin position="29"/>
        <end position="329"/>
    </location>
</feature>
<dbReference type="InterPro" id="IPR038404">
    <property type="entry name" value="TRAP_DctP_sf"/>
</dbReference>
<dbReference type="CDD" id="cd13671">
    <property type="entry name" value="PBP2_TRAP_SBP_like_3"/>
    <property type="match status" value="1"/>
</dbReference>